<feature type="non-terminal residue" evidence="1">
    <location>
        <position position="69"/>
    </location>
</feature>
<reference evidence="1" key="1">
    <citation type="submission" date="2014-12" db="EMBL/GenBank/DDBJ databases">
        <title>Insight into the proteome of Arion vulgaris.</title>
        <authorList>
            <person name="Aradska J."/>
            <person name="Bulat T."/>
            <person name="Smidak R."/>
            <person name="Sarate P."/>
            <person name="Gangsoo J."/>
            <person name="Sialana F."/>
            <person name="Bilban M."/>
            <person name="Lubec G."/>
        </authorList>
    </citation>
    <scope>NUCLEOTIDE SEQUENCE</scope>
    <source>
        <tissue evidence="1">Skin</tissue>
    </source>
</reference>
<dbReference type="EMBL" id="HACG01012206">
    <property type="protein sequence ID" value="CEK59071.1"/>
    <property type="molecule type" value="Transcribed_RNA"/>
</dbReference>
<accession>A0A0B6YTG2</accession>
<evidence type="ECO:0000313" key="1">
    <source>
        <dbReference type="EMBL" id="CEK59071.1"/>
    </source>
</evidence>
<dbReference type="AlphaFoldDB" id="A0A0B6YTG2"/>
<sequence>KELNEDEVLSAETNNVQKFQQRQKVIEEANKYKRALLSKAIVDRQKKAKAEAIKLMKVQQELNHLDTLL</sequence>
<organism evidence="1">
    <name type="scientific">Arion vulgaris</name>
    <dbReference type="NCBI Taxonomy" id="1028688"/>
    <lineage>
        <taxon>Eukaryota</taxon>
        <taxon>Metazoa</taxon>
        <taxon>Spiralia</taxon>
        <taxon>Lophotrochozoa</taxon>
        <taxon>Mollusca</taxon>
        <taxon>Gastropoda</taxon>
        <taxon>Heterobranchia</taxon>
        <taxon>Euthyneura</taxon>
        <taxon>Panpulmonata</taxon>
        <taxon>Eupulmonata</taxon>
        <taxon>Stylommatophora</taxon>
        <taxon>Helicina</taxon>
        <taxon>Arionoidea</taxon>
        <taxon>Arionidae</taxon>
        <taxon>Arion</taxon>
    </lineage>
</organism>
<name>A0A0B6YTG2_9EUPU</name>
<protein>
    <submittedName>
        <fullName evidence="1">Uncharacterized protein</fullName>
    </submittedName>
</protein>
<proteinExistence type="predicted"/>
<gene>
    <name evidence="1" type="primary">ORF35111</name>
</gene>
<feature type="non-terminal residue" evidence="1">
    <location>
        <position position="1"/>
    </location>
</feature>